<evidence type="ECO:0000256" key="1">
    <source>
        <dbReference type="SAM" id="MobiDB-lite"/>
    </source>
</evidence>
<feature type="chain" id="PRO_5040475484" evidence="3">
    <location>
        <begin position="21"/>
        <end position="393"/>
    </location>
</feature>
<keyword evidence="2" id="KW-0472">Membrane</keyword>
<keyword evidence="2" id="KW-0812">Transmembrane</keyword>
<proteinExistence type="predicted"/>
<feature type="transmembrane region" description="Helical" evidence="2">
    <location>
        <begin position="225"/>
        <end position="247"/>
    </location>
</feature>
<keyword evidence="3" id="KW-0732">Signal</keyword>
<feature type="region of interest" description="Disordered" evidence="1">
    <location>
        <begin position="194"/>
        <end position="216"/>
    </location>
</feature>
<organism evidence="4 5">
    <name type="scientific">Podila minutissima</name>
    <dbReference type="NCBI Taxonomy" id="64525"/>
    <lineage>
        <taxon>Eukaryota</taxon>
        <taxon>Fungi</taxon>
        <taxon>Fungi incertae sedis</taxon>
        <taxon>Mucoromycota</taxon>
        <taxon>Mortierellomycotina</taxon>
        <taxon>Mortierellomycetes</taxon>
        <taxon>Mortierellales</taxon>
        <taxon>Mortierellaceae</taxon>
        <taxon>Podila</taxon>
    </lineage>
</organism>
<name>A0A9P5SW50_9FUNG</name>
<feature type="compositionally biased region" description="Low complexity" evidence="1">
    <location>
        <begin position="196"/>
        <end position="214"/>
    </location>
</feature>
<keyword evidence="5" id="KW-1185">Reference proteome</keyword>
<evidence type="ECO:0000256" key="2">
    <source>
        <dbReference type="SAM" id="Phobius"/>
    </source>
</evidence>
<dbReference type="EMBL" id="JAAAUY010000040">
    <property type="protein sequence ID" value="KAF9336981.1"/>
    <property type="molecule type" value="Genomic_DNA"/>
</dbReference>
<gene>
    <name evidence="4" type="ORF">BG006_006645</name>
</gene>
<dbReference type="AlphaFoldDB" id="A0A9P5SW50"/>
<keyword evidence="2" id="KW-1133">Transmembrane helix</keyword>
<sequence length="393" mass="41095">MKLSFIVTAIVAVSTSSVYAYQCSDTVSINQSCRSISVFPLVCNNPNLNREECNAKQCNQTYIDNYAACQCRRHPEQFYEHSANVEGLLRRCGAAGLANPYGNPFQYRPGQGTATFVPSSTPGDGHRDGSTHMWAGTTYYGGTATVVNGTTRWVGATAVVGGSALTGGTTTWVSGTPGIIGGTTRGFVGAATPTNAVGPTTAAPTEPTASPVPEQEQFNGPSGGAIAGIVIGCLAALAIAGLLAWCWRKKRHQHTAVYNEHSTHDNHGPTRTVVTEKIEPVVVKTGTTNFTTTTTPGTTTYSTTTTPVNNYSTGTNYDMHPSTSYNTTTTNTGHNSVYNTGRTAVDGAQNAVNSTHNAGQTATNSAYNAANNVTNTVNYGARSAGNAANNAMH</sequence>
<dbReference type="Proteomes" id="UP000696485">
    <property type="component" value="Unassembled WGS sequence"/>
</dbReference>
<evidence type="ECO:0000256" key="3">
    <source>
        <dbReference type="SAM" id="SignalP"/>
    </source>
</evidence>
<accession>A0A9P5SW50</accession>
<evidence type="ECO:0000313" key="5">
    <source>
        <dbReference type="Proteomes" id="UP000696485"/>
    </source>
</evidence>
<evidence type="ECO:0000313" key="4">
    <source>
        <dbReference type="EMBL" id="KAF9336981.1"/>
    </source>
</evidence>
<comment type="caution">
    <text evidence="4">The sequence shown here is derived from an EMBL/GenBank/DDBJ whole genome shotgun (WGS) entry which is preliminary data.</text>
</comment>
<reference evidence="4" key="1">
    <citation type="journal article" date="2020" name="Fungal Divers.">
        <title>Resolving the Mortierellaceae phylogeny through synthesis of multi-gene phylogenetics and phylogenomics.</title>
        <authorList>
            <person name="Vandepol N."/>
            <person name="Liber J."/>
            <person name="Desiro A."/>
            <person name="Na H."/>
            <person name="Kennedy M."/>
            <person name="Barry K."/>
            <person name="Grigoriev I.V."/>
            <person name="Miller A.N."/>
            <person name="O'Donnell K."/>
            <person name="Stajich J.E."/>
            <person name="Bonito G."/>
        </authorList>
    </citation>
    <scope>NUCLEOTIDE SEQUENCE</scope>
    <source>
        <strain evidence="4">NVP1</strain>
    </source>
</reference>
<feature type="signal peptide" evidence="3">
    <location>
        <begin position="1"/>
        <end position="20"/>
    </location>
</feature>
<protein>
    <submittedName>
        <fullName evidence="4">Uncharacterized protein</fullName>
    </submittedName>
</protein>